<dbReference type="PANTHER" id="PTHR47696:SF1">
    <property type="entry name" value="THAP DOMAIN-CONTAINING PROTEIN 2"/>
    <property type="match status" value="1"/>
</dbReference>
<evidence type="ECO:0000256" key="6">
    <source>
        <dbReference type="SAM" id="Coils"/>
    </source>
</evidence>
<dbReference type="InterPro" id="IPR038441">
    <property type="entry name" value="THAP_Znf_sf"/>
</dbReference>
<sequence length="190" mass="21957">MVLCSAFGCKSRSENKEVGITFHRFPRHVERRKSWIRNMRLADWEPTARSRLCSKHFERHLFFIRGTTTCLLKEAVPTLFPELPKYMQPEKLRNMETEGTANSVPSTSTEPVSSVDIKKYSAEEESLREMLVNLTAKSKSKSKTIRVIGQRIKRHKKRIVALKKAIKDLETEALVVCTEQVPVKVDIRNE</sequence>
<evidence type="ECO:0000313" key="8">
    <source>
        <dbReference type="EMBL" id="KAJ8911258.1"/>
    </source>
</evidence>
<dbReference type="Gene3D" id="6.20.210.20">
    <property type="entry name" value="THAP domain"/>
    <property type="match status" value="1"/>
</dbReference>
<dbReference type="AlphaFoldDB" id="A0AAV8VAT5"/>
<evidence type="ECO:0000256" key="1">
    <source>
        <dbReference type="ARBA" id="ARBA00022723"/>
    </source>
</evidence>
<proteinExistence type="predicted"/>
<dbReference type="EMBL" id="JANEYG010000203">
    <property type="protein sequence ID" value="KAJ8911258.1"/>
    <property type="molecule type" value="Genomic_DNA"/>
</dbReference>
<dbReference type="PROSITE" id="PS50950">
    <property type="entry name" value="ZF_THAP"/>
    <property type="match status" value="1"/>
</dbReference>
<dbReference type="GO" id="GO:0008270">
    <property type="term" value="F:zinc ion binding"/>
    <property type="evidence" value="ECO:0007669"/>
    <property type="project" value="UniProtKB-KW"/>
</dbReference>
<evidence type="ECO:0000256" key="4">
    <source>
        <dbReference type="ARBA" id="ARBA00023125"/>
    </source>
</evidence>
<dbReference type="SMART" id="SM00980">
    <property type="entry name" value="THAP"/>
    <property type="match status" value="1"/>
</dbReference>
<keyword evidence="1" id="KW-0479">Metal-binding</keyword>
<gene>
    <name evidence="8" type="ORF">NQ315_015260</name>
</gene>
<feature type="coiled-coil region" evidence="6">
    <location>
        <begin position="117"/>
        <end position="172"/>
    </location>
</feature>
<keyword evidence="4 5" id="KW-0238">DNA-binding</keyword>
<reference evidence="8 9" key="1">
    <citation type="journal article" date="2023" name="Insect Mol. Biol.">
        <title>Genome sequencing provides insights into the evolution of gene families encoding plant cell wall-degrading enzymes in longhorned beetles.</title>
        <authorList>
            <person name="Shin N.R."/>
            <person name="Okamura Y."/>
            <person name="Kirsch R."/>
            <person name="Pauchet Y."/>
        </authorList>
    </citation>
    <scope>NUCLEOTIDE SEQUENCE [LARGE SCALE GENOMIC DNA]</scope>
    <source>
        <strain evidence="8">EAD_L_NR</strain>
    </source>
</reference>
<accession>A0AAV8VAT5</accession>
<keyword evidence="6" id="KW-0175">Coiled coil</keyword>
<keyword evidence="3" id="KW-0862">Zinc</keyword>
<keyword evidence="2 5" id="KW-0863">Zinc-finger</keyword>
<dbReference type="Proteomes" id="UP001159042">
    <property type="component" value="Unassembled WGS sequence"/>
</dbReference>
<dbReference type="SUPFAM" id="SSF57716">
    <property type="entry name" value="Glucocorticoid receptor-like (DNA-binding domain)"/>
    <property type="match status" value="1"/>
</dbReference>
<evidence type="ECO:0000313" key="9">
    <source>
        <dbReference type="Proteomes" id="UP001159042"/>
    </source>
</evidence>
<feature type="domain" description="THAP-type" evidence="7">
    <location>
        <begin position="1"/>
        <end position="80"/>
    </location>
</feature>
<protein>
    <recommendedName>
        <fullName evidence="7">THAP-type domain-containing protein</fullName>
    </recommendedName>
</protein>
<evidence type="ECO:0000259" key="7">
    <source>
        <dbReference type="PROSITE" id="PS50950"/>
    </source>
</evidence>
<keyword evidence="9" id="KW-1185">Reference proteome</keyword>
<comment type="caution">
    <text evidence="8">The sequence shown here is derived from an EMBL/GenBank/DDBJ whole genome shotgun (WGS) entry which is preliminary data.</text>
</comment>
<evidence type="ECO:0000256" key="2">
    <source>
        <dbReference type="ARBA" id="ARBA00022771"/>
    </source>
</evidence>
<dbReference type="InterPro" id="IPR006612">
    <property type="entry name" value="THAP_Znf"/>
</dbReference>
<organism evidence="8 9">
    <name type="scientific">Exocentrus adspersus</name>
    <dbReference type="NCBI Taxonomy" id="1586481"/>
    <lineage>
        <taxon>Eukaryota</taxon>
        <taxon>Metazoa</taxon>
        <taxon>Ecdysozoa</taxon>
        <taxon>Arthropoda</taxon>
        <taxon>Hexapoda</taxon>
        <taxon>Insecta</taxon>
        <taxon>Pterygota</taxon>
        <taxon>Neoptera</taxon>
        <taxon>Endopterygota</taxon>
        <taxon>Coleoptera</taxon>
        <taxon>Polyphaga</taxon>
        <taxon>Cucujiformia</taxon>
        <taxon>Chrysomeloidea</taxon>
        <taxon>Cerambycidae</taxon>
        <taxon>Lamiinae</taxon>
        <taxon>Acanthocinini</taxon>
        <taxon>Exocentrus</taxon>
    </lineage>
</organism>
<evidence type="ECO:0000256" key="5">
    <source>
        <dbReference type="PROSITE-ProRule" id="PRU00309"/>
    </source>
</evidence>
<dbReference type="Pfam" id="PF05485">
    <property type="entry name" value="THAP"/>
    <property type="match status" value="1"/>
</dbReference>
<dbReference type="InterPro" id="IPR026521">
    <property type="entry name" value="THAP2"/>
</dbReference>
<dbReference type="PANTHER" id="PTHR47696">
    <property type="entry name" value="THAP DOMAIN-CONTAINING PROTEIN 2"/>
    <property type="match status" value="1"/>
</dbReference>
<name>A0AAV8VAT5_9CUCU</name>
<dbReference type="GO" id="GO:0003677">
    <property type="term" value="F:DNA binding"/>
    <property type="evidence" value="ECO:0007669"/>
    <property type="project" value="UniProtKB-UniRule"/>
</dbReference>
<evidence type="ECO:0000256" key="3">
    <source>
        <dbReference type="ARBA" id="ARBA00022833"/>
    </source>
</evidence>
<dbReference type="SMART" id="SM00692">
    <property type="entry name" value="DM3"/>
    <property type="match status" value="1"/>
</dbReference>